<organism evidence="1 2">
    <name type="scientific">Suillus subaureus</name>
    <dbReference type="NCBI Taxonomy" id="48587"/>
    <lineage>
        <taxon>Eukaryota</taxon>
        <taxon>Fungi</taxon>
        <taxon>Dikarya</taxon>
        <taxon>Basidiomycota</taxon>
        <taxon>Agaricomycotina</taxon>
        <taxon>Agaricomycetes</taxon>
        <taxon>Agaricomycetidae</taxon>
        <taxon>Boletales</taxon>
        <taxon>Suillineae</taxon>
        <taxon>Suillaceae</taxon>
        <taxon>Suillus</taxon>
    </lineage>
</organism>
<dbReference type="Proteomes" id="UP000807769">
    <property type="component" value="Unassembled WGS sequence"/>
</dbReference>
<dbReference type="RefSeq" id="XP_041188437.1">
    <property type="nucleotide sequence ID" value="XM_041331603.1"/>
</dbReference>
<dbReference type="GeneID" id="64625620"/>
<name>A0A9P7E0N9_9AGAM</name>
<dbReference type="EMBL" id="JABBWG010000040">
    <property type="protein sequence ID" value="KAG1808052.1"/>
    <property type="molecule type" value="Genomic_DNA"/>
</dbReference>
<evidence type="ECO:0000313" key="2">
    <source>
        <dbReference type="Proteomes" id="UP000807769"/>
    </source>
</evidence>
<dbReference type="OrthoDB" id="3239511at2759"/>
<comment type="caution">
    <text evidence="1">The sequence shown here is derived from an EMBL/GenBank/DDBJ whole genome shotgun (WGS) entry which is preliminary data.</text>
</comment>
<keyword evidence="2" id="KW-1185">Reference proteome</keyword>
<proteinExistence type="predicted"/>
<gene>
    <name evidence="1" type="ORF">BJ212DRAFT_1281215</name>
</gene>
<reference evidence="1" key="1">
    <citation type="journal article" date="2020" name="New Phytol.">
        <title>Comparative genomics reveals dynamic genome evolution in host specialist ectomycorrhizal fungi.</title>
        <authorList>
            <person name="Lofgren L.A."/>
            <person name="Nguyen N.H."/>
            <person name="Vilgalys R."/>
            <person name="Ruytinx J."/>
            <person name="Liao H.L."/>
            <person name="Branco S."/>
            <person name="Kuo A."/>
            <person name="LaButti K."/>
            <person name="Lipzen A."/>
            <person name="Andreopoulos W."/>
            <person name="Pangilinan J."/>
            <person name="Riley R."/>
            <person name="Hundley H."/>
            <person name="Na H."/>
            <person name="Barry K."/>
            <person name="Grigoriev I.V."/>
            <person name="Stajich J.E."/>
            <person name="Kennedy P.G."/>
        </authorList>
    </citation>
    <scope>NUCLEOTIDE SEQUENCE</scope>
    <source>
        <strain evidence="1">MN1</strain>
    </source>
</reference>
<dbReference type="AlphaFoldDB" id="A0A9P7E0N9"/>
<protein>
    <submittedName>
        <fullName evidence="1">Uncharacterized protein</fullName>
    </submittedName>
</protein>
<accession>A0A9P7E0N9</accession>
<sequence>MAATSDPPPNKKPWLPFKSQLEFEVAQIALEAALNNDQTDWLIKICCQCAIGNDKFTFENHKDIHKKWDAVSQCVTGVVQFLLMVSIHLT</sequence>
<evidence type="ECO:0000313" key="1">
    <source>
        <dbReference type="EMBL" id="KAG1808052.1"/>
    </source>
</evidence>